<dbReference type="RefSeq" id="WP_076377522.1">
    <property type="nucleotide sequence ID" value="NZ_AP017422.1"/>
</dbReference>
<sequence length="142" mass="16133">MIGVPKVSLQLSRNKEITQCLESLATECDMPVALLTILGERLKYVRGKHAFSVQVSDVYYSFLSRTEPELYMLNHIQWPLPGTEQYKESMPTWLQFYAGLPLITSTGLFLGSICVMDHQPGRLSVSQQELLRQTADRILTLL</sequence>
<evidence type="ECO:0000313" key="1">
    <source>
        <dbReference type="EMBL" id="SIS91186.1"/>
    </source>
</evidence>
<dbReference type="AlphaFoldDB" id="A0A173MI87"/>
<dbReference type="Proteomes" id="UP000186917">
    <property type="component" value="Unassembled WGS sequence"/>
</dbReference>
<evidence type="ECO:0008006" key="3">
    <source>
        <dbReference type="Google" id="ProtNLM"/>
    </source>
</evidence>
<protein>
    <recommendedName>
        <fullName evidence="3">GAF domain-containing protein</fullName>
    </recommendedName>
</protein>
<dbReference type="OrthoDB" id="675397at2"/>
<proteinExistence type="predicted"/>
<name>A0A173MI87_9BACT</name>
<accession>A0A173MI87</accession>
<evidence type="ECO:0000313" key="2">
    <source>
        <dbReference type="Proteomes" id="UP000186917"/>
    </source>
</evidence>
<reference evidence="2" key="1">
    <citation type="submission" date="2017-01" db="EMBL/GenBank/DDBJ databases">
        <authorList>
            <person name="Varghese N."/>
            <person name="Submissions S."/>
        </authorList>
    </citation>
    <scope>NUCLEOTIDE SEQUENCE [LARGE SCALE GENOMIC DNA]</scope>
    <source>
        <strain evidence="2">DSM 21054</strain>
    </source>
</reference>
<dbReference type="EMBL" id="FTOR01000002">
    <property type="protein sequence ID" value="SIS91186.1"/>
    <property type="molecule type" value="Genomic_DNA"/>
</dbReference>
<dbReference type="KEGG" id="fln:FLA_3357"/>
<dbReference type="SUPFAM" id="SSF55781">
    <property type="entry name" value="GAF domain-like"/>
    <property type="match status" value="1"/>
</dbReference>
<organism evidence="1 2">
    <name type="scientific">Filimonas lacunae</name>
    <dbReference type="NCBI Taxonomy" id="477680"/>
    <lineage>
        <taxon>Bacteria</taxon>
        <taxon>Pseudomonadati</taxon>
        <taxon>Bacteroidota</taxon>
        <taxon>Chitinophagia</taxon>
        <taxon>Chitinophagales</taxon>
        <taxon>Chitinophagaceae</taxon>
        <taxon>Filimonas</taxon>
    </lineage>
</organism>
<dbReference type="STRING" id="477680.SAMN05421788_10244"/>
<gene>
    <name evidence="1" type="ORF">SAMN05421788_10244</name>
</gene>
<keyword evidence="2" id="KW-1185">Reference proteome</keyword>